<dbReference type="InterPro" id="IPR003677">
    <property type="entry name" value="ANIS5_cation-bd"/>
</dbReference>
<reference evidence="3" key="1">
    <citation type="submission" date="2022-11" db="UniProtKB">
        <authorList>
            <consortium name="WormBaseParasite"/>
        </authorList>
    </citation>
    <scope>IDENTIFICATION</scope>
</reference>
<name>A0A915C6R0_PARUN</name>
<keyword evidence="2" id="KW-1185">Reference proteome</keyword>
<organism evidence="2 3">
    <name type="scientific">Parascaris univalens</name>
    <name type="common">Nematode worm</name>
    <dbReference type="NCBI Taxonomy" id="6257"/>
    <lineage>
        <taxon>Eukaryota</taxon>
        <taxon>Metazoa</taxon>
        <taxon>Ecdysozoa</taxon>
        <taxon>Nematoda</taxon>
        <taxon>Chromadorea</taxon>
        <taxon>Rhabditida</taxon>
        <taxon>Spirurina</taxon>
        <taxon>Ascaridomorpha</taxon>
        <taxon>Ascaridoidea</taxon>
        <taxon>Ascarididae</taxon>
        <taxon>Parascaris</taxon>
    </lineage>
</organism>
<accession>A0A915C6R0</accession>
<dbReference type="Pfam" id="PF02520">
    <property type="entry name" value="ANIS5_cation-bd"/>
    <property type="match status" value="1"/>
</dbReference>
<feature type="domain" description="SXP/RAL-2 family protein Ani s 5-like cation-binding" evidence="1">
    <location>
        <begin position="156"/>
        <end position="256"/>
    </location>
</feature>
<evidence type="ECO:0000259" key="1">
    <source>
        <dbReference type="Pfam" id="PF02520"/>
    </source>
</evidence>
<evidence type="ECO:0000313" key="3">
    <source>
        <dbReference type="WBParaSite" id="PgR090_g008_t01"/>
    </source>
</evidence>
<dbReference type="WBParaSite" id="PgR090_g008_t01">
    <property type="protein sequence ID" value="PgR090_g008_t01"/>
    <property type="gene ID" value="PgR090_g008"/>
</dbReference>
<dbReference type="Proteomes" id="UP000887569">
    <property type="component" value="Unplaced"/>
</dbReference>
<proteinExistence type="predicted"/>
<dbReference type="AlphaFoldDB" id="A0A915C6R0"/>
<sequence>MASKAYDLTDLWGRQIVEMVLMNECHHRWAYKRRHTCIWTQDAHICRPFSLLIDTEVIAINMYSYTVFVLAIIATSICRVFAQVNVPAAADESITATQVITDNEPATADGSTTTDTETIMALLKPLRRTFQEPSLAALMRPGHKTRPTFLSFDSLEGHQQFDQIPPNASVSTAKIADALKQWATLQGHQIQALYDYAHDHSALTIANEMIINSSISDAAKQAFANITEIICNSDQSMNEEAQQIRPFIESLPEDVRHEMATYLKSTIEDALNKVKQRLP</sequence>
<evidence type="ECO:0000313" key="2">
    <source>
        <dbReference type="Proteomes" id="UP000887569"/>
    </source>
</evidence>
<protein>
    <submittedName>
        <fullName evidence="3">SXP/RAL-2 family protein Ani s 5-like cation-binding domain-containing protein</fullName>
    </submittedName>
</protein>